<dbReference type="AlphaFoldDB" id="A0A9D1M1U0"/>
<feature type="transmembrane region" description="Helical" evidence="1">
    <location>
        <begin position="12"/>
        <end position="33"/>
    </location>
</feature>
<sequence length="224" mass="24923">MIKGLLKKDLYNLSSYKASLIVIILFCGIAIIGTESINLAPIIIGVIVGMISLSTFSYDEISKSNRYILTLPTNRKEIVAEKYILAIGATIIGGIIGFILTVIVVNIMNNVRPENIINLDYESLITSVIGGIWGISLLQAIQIPSIFKWGAEKGRIQMFILVFIIIAAVGGIYFLVTKANININMEMINLFINKFGLIILVATMIIMYFISYKIAYKVYKNKEE</sequence>
<feature type="transmembrane region" description="Helical" evidence="1">
    <location>
        <begin position="124"/>
        <end position="147"/>
    </location>
</feature>
<dbReference type="Pfam" id="PF13346">
    <property type="entry name" value="ABC2_membrane_5"/>
    <property type="match status" value="1"/>
</dbReference>
<proteinExistence type="predicted"/>
<dbReference type="InterPro" id="IPR025699">
    <property type="entry name" value="ABC2_memb-like"/>
</dbReference>
<accession>A0A9D1M1U0</accession>
<dbReference type="PANTHER" id="PTHR41309:SF2">
    <property type="entry name" value="MEMBRANE PROTEIN"/>
    <property type="match status" value="1"/>
</dbReference>
<feature type="transmembrane region" description="Helical" evidence="1">
    <location>
        <begin position="83"/>
        <end position="104"/>
    </location>
</feature>
<protein>
    <submittedName>
        <fullName evidence="2">ABC-2 transporter permease</fullName>
    </submittedName>
</protein>
<dbReference type="EMBL" id="DVNH01000049">
    <property type="protein sequence ID" value="HIU52270.1"/>
    <property type="molecule type" value="Genomic_DNA"/>
</dbReference>
<keyword evidence="1" id="KW-0812">Transmembrane</keyword>
<keyword evidence="1" id="KW-0472">Membrane</keyword>
<feature type="transmembrane region" description="Helical" evidence="1">
    <location>
        <begin position="39"/>
        <end position="58"/>
    </location>
</feature>
<evidence type="ECO:0000313" key="2">
    <source>
        <dbReference type="EMBL" id="HIU52270.1"/>
    </source>
</evidence>
<gene>
    <name evidence="2" type="ORF">IAB70_06650</name>
</gene>
<reference evidence="2" key="1">
    <citation type="submission" date="2020-10" db="EMBL/GenBank/DDBJ databases">
        <authorList>
            <person name="Gilroy R."/>
        </authorList>
    </citation>
    <scope>NUCLEOTIDE SEQUENCE</scope>
    <source>
        <strain evidence="2">CHK195-15760</strain>
    </source>
</reference>
<keyword evidence="1" id="KW-1133">Transmembrane helix</keyword>
<evidence type="ECO:0000313" key="3">
    <source>
        <dbReference type="Proteomes" id="UP000824093"/>
    </source>
</evidence>
<name>A0A9D1M1U0_9FIRM</name>
<dbReference type="PANTHER" id="PTHR41309">
    <property type="entry name" value="MEMBRANE PROTEIN-RELATED"/>
    <property type="match status" value="1"/>
</dbReference>
<organism evidence="2 3">
    <name type="scientific">Candidatus Merdicola faecigallinarum</name>
    <dbReference type="NCBI Taxonomy" id="2840862"/>
    <lineage>
        <taxon>Bacteria</taxon>
        <taxon>Bacillati</taxon>
        <taxon>Bacillota</taxon>
        <taxon>Clostridia</taxon>
        <taxon>Candidatus Merdicola</taxon>
    </lineage>
</organism>
<evidence type="ECO:0000256" key="1">
    <source>
        <dbReference type="SAM" id="Phobius"/>
    </source>
</evidence>
<dbReference type="Proteomes" id="UP000824093">
    <property type="component" value="Unassembled WGS sequence"/>
</dbReference>
<comment type="caution">
    <text evidence="2">The sequence shown here is derived from an EMBL/GenBank/DDBJ whole genome shotgun (WGS) entry which is preliminary data.</text>
</comment>
<feature type="transmembrane region" description="Helical" evidence="1">
    <location>
        <begin position="188"/>
        <end position="210"/>
    </location>
</feature>
<feature type="transmembrane region" description="Helical" evidence="1">
    <location>
        <begin position="159"/>
        <end position="176"/>
    </location>
</feature>
<reference evidence="2" key="2">
    <citation type="journal article" date="2021" name="PeerJ">
        <title>Extensive microbial diversity within the chicken gut microbiome revealed by metagenomics and culture.</title>
        <authorList>
            <person name="Gilroy R."/>
            <person name="Ravi A."/>
            <person name="Getino M."/>
            <person name="Pursley I."/>
            <person name="Horton D.L."/>
            <person name="Alikhan N.F."/>
            <person name="Baker D."/>
            <person name="Gharbi K."/>
            <person name="Hall N."/>
            <person name="Watson M."/>
            <person name="Adriaenssens E.M."/>
            <person name="Foster-Nyarko E."/>
            <person name="Jarju S."/>
            <person name="Secka A."/>
            <person name="Antonio M."/>
            <person name="Oren A."/>
            <person name="Chaudhuri R.R."/>
            <person name="La Ragione R."/>
            <person name="Hildebrand F."/>
            <person name="Pallen M.J."/>
        </authorList>
    </citation>
    <scope>NUCLEOTIDE SEQUENCE</scope>
    <source>
        <strain evidence="2">CHK195-15760</strain>
    </source>
</reference>